<dbReference type="PANTHER" id="PTHR14939:SF5">
    <property type="entry name" value="F-BOX ONLY PROTEIN 22"/>
    <property type="match status" value="1"/>
</dbReference>
<feature type="non-terminal residue" evidence="8">
    <location>
        <position position="1"/>
    </location>
</feature>
<organism evidence="8">
    <name type="scientific">marine metagenome</name>
    <dbReference type="NCBI Taxonomy" id="408172"/>
    <lineage>
        <taxon>unclassified sequences</taxon>
        <taxon>metagenomes</taxon>
        <taxon>ecological metagenomes</taxon>
    </lineage>
</organism>
<dbReference type="InterPro" id="IPR013702">
    <property type="entry name" value="FIST_domain_N"/>
</dbReference>
<evidence type="ECO:0000259" key="7">
    <source>
        <dbReference type="SMART" id="SM01204"/>
    </source>
</evidence>
<comment type="subcellular location">
    <subcellularLocation>
        <location evidence="1">Cell membrane</location>
        <topology evidence="1">Multi-pass membrane protein</topology>
    </subcellularLocation>
</comment>
<sequence length="370" mass="38226">VRYAVALSEHHDTGIALGEVVGQVLDRLGPAPDVAVLFLTGHHVDRCDELGRTVRQTLGARHLIGGTAVSVLAHRQEVEESPAIVLWAGHTGPVEVFRPSPEGGLPDDLVDDTTVVVLADPFSYDAVKLAGNVPPQVTLVGGLASAAGRPGGNRLFLDDEVQTGGAVALALPPGLSARPLVSQGCRPVGEPMTVTSSEGNLLRTLGGRPALERLKAISEAAGPSERSLLSRGLQVGLVVDEHREVFRPGDFLVRGVLGADRTTGAVAIGDHAPIGSTVQFQVRDADAALAELRQMAAAWHADSALVFTCNGRGSNLFGRPGPDAEALVDGLDTTAVAGMFCAGEIGPIGARHFLHGFTASALLLGAEPAT</sequence>
<evidence type="ECO:0000256" key="3">
    <source>
        <dbReference type="ARBA" id="ARBA00022692"/>
    </source>
</evidence>
<dbReference type="GO" id="GO:0005886">
    <property type="term" value="C:plasma membrane"/>
    <property type="evidence" value="ECO:0007669"/>
    <property type="project" value="UniProtKB-SubCell"/>
</dbReference>
<reference evidence="8" key="1">
    <citation type="submission" date="2018-05" db="EMBL/GenBank/DDBJ databases">
        <authorList>
            <person name="Lanie J.A."/>
            <person name="Ng W.-L."/>
            <person name="Kazmierczak K.M."/>
            <person name="Andrzejewski T.M."/>
            <person name="Davidsen T.M."/>
            <person name="Wayne K.J."/>
            <person name="Tettelin H."/>
            <person name="Glass J.I."/>
            <person name="Rusch D."/>
            <person name="Podicherti R."/>
            <person name="Tsui H.-C.T."/>
            <person name="Winkler M.E."/>
        </authorList>
    </citation>
    <scope>NUCLEOTIDE SEQUENCE</scope>
</reference>
<evidence type="ECO:0000259" key="6">
    <source>
        <dbReference type="SMART" id="SM00897"/>
    </source>
</evidence>
<keyword evidence="4" id="KW-1133">Transmembrane helix</keyword>
<dbReference type="PANTHER" id="PTHR14939">
    <property type="entry name" value="F-BOX ONLY PROTEIN 22"/>
    <property type="match status" value="1"/>
</dbReference>
<dbReference type="PIRSF" id="PIRSF018953">
    <property type="entry name" value="UCP018953"/>
    <property type="match status" value="1"/>
</dbReference>
<name>A0A381PDJ9_9ZZZZ</name>
<evidence type="ECO:0000256" key="1">
    <source>
        <dbReference type="ARBA" id="ARBA00004651"/>
    </source>
</evidence>
<accession>A0A381PDJ9</accession>
<dbReference type="SMART" id="SM01204">
    <property type="entry name" value="FIST_C"/>
    <property type="match status" value="1"/>
</dbReference>
<keyword evidence="2" id="KW-1003">Cell membrane</keyword>
<evidence type="ECO:0000313" key="8">
    <source>
        <dbReference type="EMBL" id="SUZ64694.1"/>
    </source>
</evidence>
<dbReference type="SMART" id="SM00897">
    <property type="entry name" value="FIST"/>
    <property type="match status" value="1"/>
</dbReference>
<proteinExistence type="predicted"/>
<dbReference type="InterPro" id="IPR019494">
    <property type="entry name" value="FIST_C"/>
</dbReference>
<dbReference type="Pfam" id="PF10442">
    <property type="entry name" value="FIST_C"/>
    <property type="match status" value="1"/>
</dbReference>
<dbReference type="EMBL" id="UINC01000940">
    <property type="protein sequence ID" value="SUZ64694.1"/>
    <property type="molecule type" value="Genomic_DNA"/>
</dbReference>
<feature type="domain" description="FIST C-domain" evidence="7">
    <location>
        <begin position="210"/>
        <end position="348"/>
    </location>
</feature>
<dbReference type="AlphaFoldDB" id="A0A381PDJ9"/>
<dbReference type="Pfam" id="PF08495">
    <property type="entry name" value="FIST"/>
    <property type="match status" value="1"/>
</dbReference>
<gene>
    <name evidence="8" type="ORF">METZ01_LOCUS17548</name>
</gene>
<feature type="domain" description="FIST" evidence="6">
    <location>
        <begin position="31"/>
        <end position="209"/>
    </location>
</feature>
<dbReference type="InterPro" id="IPR016741">
    <property type="entry name" value="UCP018953"/>
</dbReference>
<keyword evidence="5" id="KW-0472">Membrane</keyword>
<evidence type="ECO:0008006" key="9">
    <source>
        <dbReference type="Google" id="ProtNLM"/>
    </source>
</evidence>
<keyword evidence="3" id="KW-0812">Transmembrane</keyword>
<protein>
    <recommendedName>
        <fullName evidence="9">FIST C-domain domain-containing protein</fullName>
    </recommendedName>
</protein>
<evidence type="ECO:0000256" key="4">
    <source>
        <dbReference type="ARBA" id="ARBA00022989"/>
    </source>
</evidence>
<evidence type="ECO:0000256" key="2">
    <source>
        <dbReference type="ARBA" id="ARBA00022475"/>
    </source>
</evidence>
<evidence type="ECO:0000256" key="5">
    <source>
        <dbReference type="ARBA" id="ARBA00023136"/>
    </source>
</evidence>